<dbReference type="PANTHER" id="PTHR37841">
    <property type="entry name" value="GLR2918 PROTEIN"/>
    <property type="match status" value="1"/>
</dbReference>
<dbReference type="Pfam" id="PF14903">
    <property type="entry name" value="WG_beta_rep"/>
    <property type="match status" value="4"/>
</dbReference>
<dbReference type="InterPro" id="IPR032774">
    <property type="entry name" value="WG_beta_rep"/>
</dbReference>
<comment type="caution">
    <text evidence="1">The sequence shown here is derived from an EMBL/GenBank/DDBJ whole genome shotgun (WGS) entry which is preliminary data.</text>
</comment>
<proteinExistence type="predicted"/>
<evidence type="ECO:0000313" key="2">
    <source>
        <dbReference type="Proteomes" id="UP000823632"/>
    </source>
</evidence>
<reference evidence="1" key="2">
    <citation type="journal article" date="2021" name="PeerJ">
        <title>Extensive microbial diversity within the chicken gut microbiome revealed by metagenomics and culture.</title>
        <authorList>
            <person name="Gilroy R."/>
            <person name="Ravi A."/>
            <person name="Getino M."/>
            <person name="Pursley I."/>
            <person name="Horton D.L."/>
            <person name="Alikhan N.F."/>
            <person name="Baker D."/>
            <person name="Gharbi K."/>
            <person name="Hall N."/>
            <person name="Watson M."/>
            <person name="Adriaenssens E.M."/>
            <person name="Foster-Nyarko E."/>
            <person name="Jarju S."/>
            <person name="Secka A."/>
            <person name="Antonio M."/>
            <person name="Oren A."/>
            <person name="Chaudhuri R.R."/>
            <person name="La Ragione R."/>
            <person name="Hildebrand F."/>
            <person name="Pallen M.J."/>
        </authorList>
    </citation>
    <scope>NUCLEOTIDE SEQUENCE</scope>
    <source>
        <strain evidence="1">10192</strain>
    </source>
</reference>
<organism evidence="1 2">
    <name type="scientific">Candidatus Scatousia excrementipullorum</name>
    <dbReference type="NCBI Taxonomy" id="2840936"/>
    <lineage>
        <taxon>Bacteria</taxon>
        <taxon>Candidatus Scatousia</taxon>
    </lineage>
</organism>
<reference evidence="1" key="1">
    <citation type="submission" date="2020-10" db="EMBL/GenBank/DDBJ databases">
        <authorList>
            <person name="Gilroy R."/>
        </authorList>
    </citation>
    <scope>NUCLEOTIDE SEQUENCE</scope>
    <source>
        <strain evidence="1">10192</strain>
    </source>
</reference>
<dbReference type="PANTHER" id="PTHR37841:SF1">
    <property type="entry name" value="DUF3298 DOMAIN-CONTAINING PROTEIN"/>
    <property type="match status" value="1"/>
</dbReference>
<name>A0A9D9DPF6_9BACT</name>
<dbReference type="EMBL" id="JADIND010000154">
    <property type="protein sequence ID" value="MBO8431126.1"/>
    <property type="molecule type" value="Genomic_DNA"/>
</dbReference>
<gene>
    <name evidence="1" type="ORF">IAC76_07030</name>
</gene>
<dbReference type="Proteomes" id="UP000823632">
    <property type="component" value="Unassembled WGS sequence"/>
</dbReference>
<sequence>MKKLKNKFISATDFSRGKSFVKTFGCDETFCINKNGEVLFKTEYYPFGSFNEADQVIIYNNESLCGVMDNRGKIVIPCEYDYIYQRPDGYTLEKDNVYKIVKSNSKTASFVQKTVTSVPCTPQEKDGKWGIIRVPTTEVIIPFEYDFCGWFLEYELAEVRKNGKCGFVNPKNEIIIPLEYSRVGLFGFKYGICLVEKDGKCGFIDKNNNFVISLKYGSSSGEFFEGIACVEVNEKSEIYYKYIFTNDKDAF</sequence>
<evidence type="ECO:0000313" key="1">
    <source>
        <dbReference type="EMBL" id="MBO8431126.1"/>
    </source>
</evidence>
<protein>
    <submittedName>
        <fullName evidence="1">WG repeat-containing protein</fullName>
    </submittedName>
</protein>
<dbReference type="AlphaFoldDB" id="A0A9D9DPF6"/>
<accession>A0A9D9DPF6</accession>